<dbReference type="Proteomes" id="UP001374535">
    <property type="component" value="Chromosome 7"/>
</dbReference>
<protein>
    <submittedName>
        <fullName evidence="1">Uncharacterized protein</fullName>
    </submittedName>
</protein>
<dbReference type="AlphaFoldDB" id="A0AAQ3N3R4"/>
<organism evidence="1 2">
    <name type="scientific">Vigna mungo</name>
    <name type="common">Black gram</name>
    <name type="synonym">Phaseolus mungo</name>
    <dbReference type="NCBI Taxonomy" id="3915"/>
    <lineage>
        <taxon>Eukaryota</taxon>
        <taxon>Viridiplantae</taxon>
        <taxon>Streptophyta</taxon>
        <taxon>Embryophyta</taxon>
        <taxon>Tracheophyta</taxon>
        <taxon>Spermatophyta</taxon>
        <taxon>Magnoliopsida</taxon>
        <taxon>eudicotyledons</taxon>
        <taxon>Gunneridae</taxon>
        <taxon>Pentapetalae</taxon>
        <taxon>rosids</taxon>
        <taxon>fabids</taxon>
        <taxon>Fabales</taxon>
        <taxon>Fabaceae</taxon>
        <taxon>Papilionoideae</taxon>
        <taxon>50 kb inversion clade</taxon>
        <taxon>NPAAA clade</taxon>
        <taxon>indigoferoid/millettioid clade</taxon>
        <taxon>Phaseoleae</taxon>
        <taxon>Vigna</taxon>
    </lineage>
</organism>
<evidence type="ECO:0000313" key="1">
    <source>
        <dbReference type="EMBL" id="WVZ02020.1"/>
    </source>
</evidence>
<gene>
    <name evidence="1" type="ORF">V8G54_022826</name>
</gene>
<accession>A0AAQ3N3R4</accession>
<proteinExistence type="predicted"/>
<sequence length="146" mass="15931">MTCILHSTSSPSRNWSPSITFTSPSRSHLSILFFSVAAQGALRLRTRGFLTVAATASSLMTTIVPNQRGLKLSAVLLNYAMASTTPNVDLFDAYFRRADSKALVCPSMSLCSGEDWSPAETLEALKTRNGRECMHSVKPQLANLYL</sequence>
<evidence type="ECO:0000313" key="2">
    <source>
        <dbReference type="Proteomes" id="UP001374535"/>
    </source>
</evidence>
<reference evidence="1 2" key="1">
    <citation type="journal article" date="2023" name="Life. Sci Alliance">
        <title>Evolutionary insights into 3D genome organization and epigenetic landscape of Vigna mungo.</title>
        <authorList>
            <person name="Junaid A."/>
            <person name="Singh B."/>
            <person name="Bhatia S."/>
        </authorList>
    </citation>
    <scope>NUCLEOTIDE SEQUENCE [LARGE SCALE GENOMIC DNA]</scope>
    <source>
        <strain evidence="1">Urdbean</strain>
    </source>
</reference>
<name>A0AAQ3N3R4_VIGMU</name>
<keyword evidence="2" id="KW-1185">Reference proteome</keyword>
<dbReference type="EMBL" id="CP144694">
    <property type="protein sequence ID" value="WVZ02020.1"/>
    <property type="molecule type" value="Genomic_DNA"/>
</dbReference>